<evidence type="ECO:0000313" key="3">
    <source>
        <dbReference type="Proteomes" id="UP000011713"/>
    </source>
</evidence>
<dbReference type="AlphaFoldDB" id="M4BX97"/>
<dbReference type="VEuPathDB" id="FungiDB:HpaG811177"/>
<sequence>MGNEERWTKVPKGVTDVIHALQASMFIQLQRPPLDVSRTSVFKRRRMDPSTIKSLRSGSELDVTYSETWKMVKSRWLAADVDPSHVYPLMPVGATETLASADRKMRSCSKLRTSTSSTSRRASGNREGNGTFVAGVKDDPRGGLWLDAYCAQKTLVLDVVNEPTGLPVRDELKRLLDYMEKYNAEGMTGGITYSDDDVSKLLTCKRTPWELAEFFHWLRGVDGMQNRAESWLKQLADKHPEVARKLLDVWLERRMDPGEVFELMPKEMHASLATSSQTEKNRISILLMQWLRYIEKFNNPHDPQGVATRKFGDDAVLALLGKNKHSGRADDFFSMAPIG</sequence>
<keyword evidence="3" id="KW-1185">Reference proteome</keyword>
<reference evidence="2" key="2">
    <citation type="submission" date="2015-06" db="UniProtKB">
        <authorList>
            <consortium name="EnsemblProtists"/>
        </authorList>
    </citation>
    <scope>IDENTIFICATION</scope>
    <source>
        <strain evidence="2">Emoy2</strain>
    </source>
</reference>
<feature type="region of interest" description="Disordered" evidence="1">
    <location>
        <begin position="105"/>
        <end position="133"/>
    </location>
</feature>
<evidence type="ECO:0000256" key="1">
    <source>
        <dbReference type="SAM" id="MobiDB-lite"/>
    </source>
</evidence>
<evidence type="ECO:0008006" key="4">
    <source>
        <dbReference type="Google" id="ProtNLM"/>
    </source>
</evidence>
<dbReference type="Proteomes" id="UP000011713">
    <property type="component" value="Unassembled WGS sequence"/>
</dbReference>
<name>M4BX97_HYAAE</name>
<accession>M4BX97</accession>
<dbReference type="InParanoid" id="M4BX97"/>
<organism evidence="2 3">
    <name type="scientific">Hyaloperonospora arabidopsidis (strain Emoy2)</name>
    <name type="common">Downy mildew agent</name>
    <name type="synonym">Peronospora arabidopsidis</name>
    <dbReference type="NCBI Taxonomy" id="559515"/>
    <lineage>
        <taxon>Eukaryota</taxon>
        <taxon>Sar</taxon>
        <taxon>Stramenopiles</taxon>
        <taxon>Oomycota</taxon>
        <taxon>Peronosporomycetes</taxon>
        <taxon>Peronosporales</taxon>
        <taxon>Peronosporaceae</taxon>
        <taxon>Hyaloperonospora</taxon>
    </lineage>
</organism>
<protein>
    <recommendedName>
        <fullName evidence="4">RxLR effector candidate protein</fullName>
    </recommendedName>
</protein>
<dbReference type="EnsemblProtists" id="HpaT811177">
    <property type="protein sequence ID" value="HpaP811177"/>
    <property type="gene ID" value="HpaG811177"/>
</dbReference>
<dbReference type="EMBL" id="JH598019">
    <property type="status" value="NOT_ANNOTATED_CDS"/>
    <property type="molecule type" value="Genomic_DNA"/>
</dbReference>
<proteinExistence type="predicted"/>
<reference evidence="3" key="1">
    <citation type="journal article" date="2010" name="Science">
        <title>Signatures of adaptation to obligate biotrophy in the Hyaloperonospora arabidopsidis genome.</title>
        <authorList>
            <person name="Baxter L."/>
            <person name="Tripathy S."/>
            <person name="Ishaque N."/>
            <person name="Boot N."/>
            <person name="Cabral A."/>
            <person name="Kemen E."/>
            <person name="Thines M."/>
            <person name="Ah-Fong A."/>
            <person name="Anderson R."/>
            <person name="Badejoko W."/>
            <person name="Bittner-Eddy P."/>
            <person name="Boore J.L."/>
            <person name="Chibucos M.C."/>
            <person name="Coates M."/>
            <person name="Dehal P."/>
            <person name="Delehaunty K."/>
            <person name="Dong S."/>
            <person name="Downton P."/>
            <person name="Dumas B."/>
            <person name="Fabro G."/>
            <person name="Fronick C."/>
            <person name="Fuerstenberg S.I."/>
            <person name="Fulton L."/>
            <person name="Gaulin E."/>
            <person name="Govers F."/>
            <person name="Hughes L."/>
            <person name="Humphray S."/>
            <person name="Jiang R.H."/>
            <person name="Judelson H."/>
            <person name="Kamoun S."/>
            <person name="Kyung K."/>
            <person name="Meijer H."/>
            <person name="Minx P."/>
            <person name="Morris P."/>
            <person name="Nelson J."/>
            <person name="Phuntumart V."/>
            <person name="Qutob D."/>
            <person name="Rehmany A."/>
            <person name="Rougon-Cardoso A."/>
            <person name="Ryden P."/>
            <person name="Torto-Alalibo T."/>
            <person name="Studholme D."/>
            <person name="Wang Y."/>
            <person name="Win J."/>
            <person name="Wood J."/>
            <person name="Clifton S.W."/>
            <person name="Rogers J."/>
            <person name="Van den Ackerveken G."/>
            <person name="Jones J.D."/>
            <person name="McDowell J.M."/>
            <person name="Beynon J."/>
            <person name="Tyler B.M."/>
        </authorList>
    </citation>
    <scope>NUCLEOTIDE SEQUENCE [LARGE SCALE GENOMIC DNA]</scope>
    <source>
        <strain evidence="3">Emoy2</strain>
    </source>
</reference>
<dbReference type="HOGENOM" id="CLU_820035_0_0_1"/>
<feature type="compositionally biased region" description="Low complexity" evidence="1">
    <location>
        <begin position="108"/>
        <end position="122"/>
    </location>
</feature>
<evidence type="ECO:0000313" key="2">
    <source>
        <dbReference type="EnsemblProtists" id="HpaP811177"/>
    </source>
</evidence>